<protein>
    <submittedName>
        <fullName evidence="2">Uncharacterized protein</fullName>
    </submittedName>
</protein>
<organism evidence="2 3">
    <name type="scientific">Phlebiopsis gigantea (strain 11061_1 CR5-6)</name>
    <name type="common">White-rot fungus</name>
    <name type="synonym">Peniophora gigantea</name>
    <dbReference type="NCBI Taxonomy" id="745531"/>
    <lineage>
        <taxon>Eukaryota</taxon>
        <taxon>Fungi</taxon>
        <taxon>Dikarya</taxon>
        <taxon>Basidiomycota</taxon>
        <taxon>Agaricomycotina</taxon>
        <taxon>Agaricomycetes</taxon>
        <taxon>Polyporales</taxon>
        <taxon>Phanerochaetaceae</taxon>
        <taxon>Phlebiopsis</taxon>
    </lineage>
</organism>
<dbReference type="HOGENOM" id="CLU_401198_0_0_1"/>
<dbReference type="EMBL" id="KN840641">
    <property type="protein sequence ID" value="KIP02980.1"/>
    <property type="molecule type" value="Genomic_DNA"/>
</dbReference>
<evidence type="ECO:0000313" key="2">
    <source>
        <dbReference type="EMBL" id="KIP02980.1"/>
    </source>
</evidence>
<feature type="region of interest" description="Disordered" evidence="1">
    <location>
        <begin position="620"/>
        <end position="686"/>
    </location>
</feature>
<proteinExistence type="predicted"/>
<evidence type="ECO:0000313" key="3">
    <source>
        <dbReference type="Proteomes" id="UP000053257"/>
    </source>
</evidence>
<sequence>MVSSLSKHEKVCHATKLVQDLRRGQRVDTELEDALRPQLRRLMPIYERTPRGAPDGGVDPKMPEYLKGRLPAGIISKYDFIPVHKEDFSDSRQFIPMVSPQDDTQLLSLWDWWDPEMTCNHIRDGDKLLPTKMKHGGVQKKPKQHHYLEFCRIPPLSAQRGAGTYFELGYKTTKDLRLWWFKNAMTTTDPVNNPLGLGLETGLQPDEVFLCGFIPCSRGDSAYICVLAYERKPPMLAPDPLTSPLHRVIAAAQSGQAIPYRCFQQSRGAHTNSGPQLVLPCVPHTGTPSDGGAPVPSSGFYPPISQPPRILSFSSEHLQQDVQLRTHYSNDDPAAPRVVEHTAATTCEVTEAAGANELNMDWTFGPSQQENSMSSRAHPIRWHELTATGDHSSMQGGYQDYTFDQSYQPDNRGYCNNSSWGALTAPPCATNETSEALSESCLERPQFYASAEDPNNSTFASSSLTCGAADPSLPSIGNVCGPSVLSCQPGNILLNTFPSDSSGPRITSTESRHRGLLQDAVVDYPHNAHREILQEQSTSTSHIASLASAFEAQSTISPSQLKPPSSKPIMGDIMMSPSREWHDEGRGYIAGSSPGILKSATLLAAAHMYDHQSTLPGVGTQDLVPTLSDQSSGLSDPPALVPATLSPEGHQESSQMVHRYPDHDNQQRYRGPYASRRSQHLRQSTL</sequence>
<evidence type="ECO:0000256" key="1">
    <source>
        <dbReference type="SAM" id="MobiDB-lite"/>
    </source>
</evidence>
<gene>
    <name evidence="2" type="ORF">PHLGIDRAFT_269541</name>
</gene>
<dbReference type="Proteomes" id="UP000053257">
    <property type="component" value="Unassembled WGS sequence"/>
</dbReference>
<keyword evidence="3" id="KW-1185">Reference proteome</keyword>
<accession>A0A0C3S4H8</accession>
<name>A0A0C3S4H8_PHLG1</name>
<reference evidence="2 3" key="1">
    <citation type="journal article" date="2014" name="PLoS Genet.">
        <title>Analysis of the Phlebiopsis gigantea genome, transcriptome and secretome provides insight into its pioneer colonization strategies of wood.</title>
        <authorList>
            <person name="Hori C."/>
            <person name="Ishida T."/>
            <person name="Igarashi K."/>
            <person name="Samejima M."/>
            <person name="Suzuki H."/>
            <person name="Master E."/>
            <person name="Ferreira P."/>
            <person name="Ruiz-Duenas F.J."/>
            <person name="Held B."/>
            <person name="Canessa P."/>
            <person name="Larrondo L.F."/>
            <person name="Schmoll M."/>
            <person name="Druzhinina I.S."/>
            <person name="Kubicek C.P."/>
            <person name="Gaskell J.A."/>
            <person name="Kersten P."/>
            <person name="St John F."/>
            <person name="Glasner J."/>
            <person name="Sabat G."/>
            <person name="Splinter BonDurant S."/>
            <person name="Syed K."/>
            <person name="Yadav J."/>
            <person name="Mgbeahuruike A.C."/>
            <person name="Kovalchuk A."/>
            <person name="Asiegbu F.O."/>
            <person name="Lackner G."/>
            <person name="Hoffmeister D."/>
            <person name="Rencoret J."/>
            <person name="Gutierrez A."/>
            <person name="Sun H."/>
            <person name="Lindquist E."/>
            <person name="Barry K."/>
            <person name="Riley R."/>
            <person name="Grigoriev I.V."/>
            <person name="Henrissat B."/>
            <person name="Kues U."/>
            <person name="Berka R.M."/>
            <person name="Martinez A.T."/>
            <person name="Covert S.F."/>
            <person name="Blanchette R.A."/>
            <person name="Cullen D."/>
        </authorList>
    </citation>
    <scope>NUCLEOTIDE SEQUENCE [LARGE SCALE GENOMIC DNA]</scope>
    <source>
        <strain evidence="2 3">11061_1 CR5-6</strain>
    </source>
</reference>
<dbReference type="AlphaFoldDB" id="A0A0C3S4H8"/>